<protein>
    <submittedName>
        <fullName evidence="2">VOC family protein</fullName>
    </submittedName>
</protein>
<evidence type="ECO:0000313" key="3">
    <source>
        <dbReference type="Proteomes" id="UP001231941"/>
    </source>
</evidence>
<dbReference type="EMBL" id="JAVAMP010000014">
    <property type="protein sequence ID" value="MDP5276453.1"/>
    <property type="molecule type" value="Genomic_DNA"/>
</dbReference>
<organism evidence="2 3">
    <name type="scientific">Chengkuizengella axinellae</name>
    <dbReference type="NCBI Taxonomy" id="3064388"/>
    <lineage>
        <taxon>Bacteria</taxon>
        <taxon>Bacillati</taxon>
        <taxon>Bacillota</taxon>
        <taxon>Bacilli</taxon>
        <taxon>Bacillales</taxon>
        <taxon>Paenibacillaceae</taxon>
        <taxon>Chengkuizengella</taxon>
    </lineage>
</organism>
<feature type="domain" description="VOC" evidence="1">
    <location>
        <begin position="7"/>
        <end position="126"/>
    </location>
</feature>
<accession>A0ABT9J4G9</accession>
<evidence type="ECO:0000259" key="1">
    <source>
        <dbReference type="PROSITE" id="PS51819"/>
    </source>
</evidence>
<dbReference type="Proteomes" id="UP001231941">
    <property type="component" value="Unassembled WGS sequence"/>
</dbReference>
<comment type="caution">
    <text evidence="2">The sequence shown here is derived from an EMBL/GenBank/DDBJ whole genome shotgun (WGS) entry which is preliminary data.</text>
</comment>
<gene>
    <name evidence="2" type="ORF">Q5Y73_20370</name>
</gene>
<dbReference type="InterPro" id="IPR004360">
    <property type="entry name" value="Glyas_Fos-R_dOase_dom"/>
</dbReference>
<dbReference type="SUPFAM" id="SSF54593">
    <property type="entry name" value="Glyoxalase/Bleomycin resistance protein/Dihydroxybiphenyl dioxygenase"/>
    <property type="match status" value="1"/>
</dbReference>
<evidence type="ECO:0000313" key="2">
    <source>
        <dbReference type="EMBL" id="MDP5276453.1"/>
    </source>
</evidence>
<dbReference type="InterPro" id="IPR037523">
    <property type="entry name" value="VOC_core"/>
</dbReference>
<dbReference type="CDD" id="cd06587">
    <property type="entry name" value="VOC"/>
    <property type="match status" value="1"/>
</dbReference>
<reference evidence="2 3" key="1">
    <citation type="submission" date="2023-08" db="EMBL/GenBank/DDBJ databases">
        <authorList>
            <person name="Park J.-S."/>
        </authorList>
    </citation>
    <scope>NUCLEOTIDE SEQUENCE [LARGE SCALE GENOMIC DNA]</scope>
    <source>
        <strain evidence="2 3">2205SS18-9</strain>
    </source>
</reference>
<dbReference type="Pfam" id="PF00903">
    <property type="entry name" value="Glyoxalase"/>
    <property type="match status" value="1"/>
</dbReference>
<dbReference type="Gene3D" id="3.10.180.10">
    <property type="entry name" value="2,3-Dihydroxybiphenyl 1,2-Dioxygenase, domain 1"/>
    <property type="match status" value="1"/>
</dbReference>
<dbReference type="PROSITE" id="PS51819">
    <property type="entry name" value="VOC"/>
    <property type="match status" value="1"/>
</dbReference>
<dbReference type="RefSeq" id="WP_305993757.1">
    <property type="nucleotide sequence ID" value="NZ_JAVAMP010000014.1"/>
</dbReference>
<name>A0ABT9J4G9_9BACL</name>
<proteinExistence type="predicted"/>
<dbReference type="InterPro" id="IPR029068">
    <property type="entry name" value="Glyas_Bleomycin-R_OHBP_Dase"/>
</dbReference>
<keyword evidence="3" id="KW-1185">Reference proteome</keyword>
<sequence>MAAKSFHLQIVELPVKNVKESVEWYKKMFGLKLSFPFNEGDDEAWFNLNGMGFGLIQTNDLPKMDFISSKGERKPFFTFQVDNIKEFHQEMIQKGVEVQDMVFKQDGGYSFQFFDLNGNPLGIWGGWPKR</sequence>